<organism evidence="13 15">
    <name type="scientific">Acinetobacter modestus</name>
    <dbReference type="NCBI Taxonomy" id="1776740"/>
    <lineage>
        <taxon>Bacteria</taxon>
        <taxon>Pseudomonadati</taxon>
        <taxon>Pseudomonadota</taxon>
        <taxon>Gammaproteobacteria</taxon>
        <taxon>Moraxellales</taxon>
        <taxon>Moraxellaceae</taxon>
        <taxon>Acinetobacter</taxon>
    </lineage>
</organism>
<evidence type="ECO:0000256" key="3">
    <source>
        <dbReference type="ARBA" id="ARBA00022448"/>
    </source>
</evidence>
<feature type="transmembrane region" description="Helical" evidence="9">
    <location>
        <begin position="149"/>
        <end position="177"/>
    </location>
</feature>
<keyword evidence="6 9" id="KW-1133">Transmembrane helix</keyword>
<accession>N9LRX9</accession>
<dbReference type="Proteomes" id="UP000013248">
    <property type="component" value="Unassembled WGS sequence"/>
</dbReference>
<evidence type="ECO:0000256" key="9">
    <source>
        <dbReference type="SAM" id="Phobius"/>
    </source>
</evidence>
<protein>
    <submittedName>
        <fullName evidence="13">Uncharacterized protein</fullName>
    </submittedName>
</protein>
<proteinExistence type="inferred from homology"/>
<dbReference type="InterPro" id="IPR006153">
    <property type="entry name" value="Cation/H_exchanger_TM"/>
</dbReference>
<dbReference type="PANTHER" id="PTHR42751">
    <property type="entry name" value="SODIUM/HYDROGEN EXCHANGER FAMILY/TRKA DOMAIN PROTEIN"/>
    <property type="match status" value="1"/>
</dbReference>
<evidence type="ECO:0000256" key="6">
    <source>
        <dbReference type="ARBA" id="ARBA00022989"/>
    </source>
</evidence>
<dbReference type="Gene3D" id="1.20.1530.20">
    <property type="match status" value="1"/>
</dbReference>
<dbReference type="Pfam" id="PF00999">
    <property type="entry name" value="Na_H_Exchanger"/>
    <property type="match status" value="1"/>
</dbReference>
<evidence type="ECO:0000259" key="10">
    <source>
        <dbReference type="Pfam" id="PF00999"/>
    </source>
</evidence>
<keyword evidence="3" id="KW-0813">Transport</keyword>
<feature type="transmembrane region" description="Helical" evidence="9">
    <location>
        <begin position="279"/>
        <end position="297"/>
    </location>
</feature>
<evidence type="ECO:0000313" key="12">
    <source>
        <dbReference type="EMBL" id="ENU28497.1"/>
    </source>
</evidence>
<dbReference type="GO" id="GO:0016020">
    <property type="term" value="C:membrane"/>
    <property type="evidence" value="ECO:0007669"/>
    <property type="project" value="UniProtKB-SubCell"/>
</dbReference>
<evidence type="ECO:0000256" key="2">
    <source>
        <dbReference type="ARBA" id="ARBA00005551"/>
    </source>
</evidence>
<feature type="domain" description="Cation/H+ exchanger transmembrane" evidence="10">
    <location>
        <begin position="17"/>
        <end position="390"/>
    </location>
</feature>
<feature type="transmembrane region" description="Helical" evidence="9">
    <location>
        <begin position="372"/>
        <end position="391"/>
    </location>
</feature>
<keyword evidence="8 9" id="KW-0472">Membrane</keyword>
<dbReference type="Proteomes" id="UP000013190">
    <property type="component" value="Unassembled WGS sequence"/>
</dbReference>
<evidence type="ECO:0000259" key="11">
    <source>
        <dbReference type="Pfam" id="PF02254"/>
    </source>
</evidence>
<dbReference type="GeneID" id="92833695"/>
<dbReference type="PATRIC" id="fig|1217705.3.peg.2629"/>
<dbReference type="EMBL" id="APOJ01000014">
    <property type="protein sequence ID" value="ENU28497.1"/>
    <property type="molecule type" value="Genomic_DNA"/>
</dbReference>
<feature type="transmembrane region" description="Helical" evidence="9">
    <location>
        <begin position="6"/>
        <end position="26"/>
    </location>
</feature>
<feature type="transmembrane region" description="Helical" evidence="9">
    <location>
        <begin position="118"/>
        <end position="137"/>
    </location>
</feature>
<dbReference type="AlphaFoldDB" id="N9LRX9"/>
<feature type="transmembrane region" description="Helical" evidence="9">
    <location>
        <begin position="189"/>
        <end position="210"/>
    </location>
</feature>
<comment type="similarity">
    <text evidence="2">Belongs to the monovalent cation:proton antiporter 2 (CPA2) transporter (TC 2.A.37) family.</text>
</comment>
<reference evidence="12 14" key="3">
    <citation type="journal article" date="2016" name="Int. J. Syst. Evol. Microbiol.">
        <title>Taxonomy of haemolytic and/or proteolytic strains of the genus Acinetobacter with the proposal of Acinetobacter courvalinii sp. nov. (genomic species 14 sensu Bouvet &amp; Jeanjean), Acinetobacter dispersus sp. nov. (genomic species 17), Acinetobacter modestus sp. nov., Acinetobacter proteolyticus sp. nov. and Acinetobacter vivianii sp. nov.</title>
        <authorList>
            <person name="Nemec A."/>
            <person name="Radolfova-Krizova L."/>
            <person name="Maixnerova M."/>
            <person name="Vrestiakova E."/>
            <person name="Jezek P."/>
            <person name="Sedo O."/>
        </authorList>
    </citation>
    <scope>NUCLEOTIDE SEQUENCE [LARGE SCALE GENOMIC DNA]</scope>
    <source>
        <strain evidence="12 14">NIPH 236</strain>
    </source>
</reference>
<feature type="transmembrane region" description="Helical" evidence="9">
    <location>
        <begin position="230"/>
        <end position="259"/>
    </location>
</feature>
<accession>N8R316</accession>
<evidence type="ECO:0000256" key="4">
    <source>
        <dbReference type="ARBA" id="ARBA00022449"/>
    </source>
</evidence>
<reference evidence="13 15" key="1">
    <citation type="submission" date="2013-02" db="EMBL/GenBank/DDBJ databases">
        <title>The Genome Sequence of Acinetobacter sp. ANC 3862.</title>
        <authorList>
            <consortium name="The Broad Institute Genome Sequencing Platform"/>
            <consortium name="The Broad Institute Genome Sequencing Center for Infectious Disease"/>
            <person name="Cerqueira G."/>
            <person name="Feldgarden M."/>
            <person name="Courvalin P."/>
            <person name="Perichon B."/>
            <person name="Grillot-Courvalin C."/>
            <person name="Clermont D."/>
            <person name="Rocha E."/>
            <person name="Yoon E.-J."/>
            <person name="Nemec A."/>
            <person name="Walker B."/>
            <person name="Young S.K."/>
            <person name="Zeng Q."/>
            <person name="Gargeya S."/>
            <person name="Fitzgerald M."/>
            <person name="Haas B."/>
            <person name="Abouelleil A."/>
            <person name="Alvarado L."/>
            <person name="Arachchi H.M."/>
            <person name="Berlin A.M."/>
            <person name="Chapman S.B."/>
            <person name="Dewar J."/>
            <person name="Goldberg J."/>
            <person name="Griggs A."/>
            <person name="Gujja S."/>
            <person name="Hansen M."/>
            <person name="Howarth C."/>
            <person name="Imamovic A."/>
            <person name="Larimer J."/>
            <person name="McCowan C."/>
            <person name="Murphy C."/>
            <person name="Neiman D."/>
            <person name="Pearson M."/>
            <person name="Priest M."/>
            <person name="Roberts A."/>
            <person name="Saif S."/>
            <person name="Shea T."/>
            <person name="Sisk P."/>
            <person name="Sykes S."/>
            <person name="Wortman J."/>
            <person name="Nusbaum C."/>
            <person name="Birren B."/>
        </authorList>
    </citation>
    <scope>NUCLEOTIDE SEQUENCE [LARGE SCALE GENOMIC DNA]</scope>
    <source>
        <strain evidence="13 15">ANC 3862</strain>
    </source>
</reference>
<evidence type="ECO:0000313" key="14">
    <source>
        <dbReference type="Proteomes" id="UP000013190"/>
    </source>
</evidence>
<evidence type="ECO:0000256" key="1">
    <source>
        <dbReference type="ARBA" id="ARBA00004141"/>
    </source>
</evidence>
<dbReference type="InterPro" id="IPR036291">
    <property type="entry name" value="NAD(P)-bd_dom_sf"/>
</dbReference>
<keyword evidence="4" id="KW-0050">Antiport</keyword>
<dbReference type="GO" id="GO:0006813">
    <property type="term" value="P:potassium ion transport"/>
    <property type="evidence" value="ECO:0007669"/>
    <property type="project" value="InterPro"/>
</dbReference>
<sequence length="571" mass="61922">MPHDVDLIILLAVGFGIALIFGYIAARLRLPPLIGYLVAGIIISPNTPGIVADIHLANQLAELGVMFLMFGVGMHFSLNDLLLVRRIALPGAILQIAVATLLGVAVSMFWGWSFGSALIFGLSLSCASTVVLLKALSDRGLLDSVNGKIAVGWLLVEDLVMVLVLVLLPATAVLLGGHPLAGTDTSQNIWITIGLTLLKVTGFIAFMLIIGKRLIPKIMQLVARLGSRELFTLTVVAAAVSIAYGSYAIFGVSMALGAFFAGMVVKESDFSHRAEEETLSLREIFAILFFVSVGMLFDPKILIEQPLHILAVVAIIMIGKTLAAMALVLFFRYPINTALTVGASLAQIGEFSFILATLGLSLGLLTPDAQNLILAGALFSITLNSFVFSAIEPAQRWIRERSHLARLLERSGDPLAMLPDEVDQAYLRDQVVIIGYGGVGRRISENLMQQNIKVVIAEENREIVEKLRAQGMAAVSGEATEPYVLIQAHIQHARLLVISPMDILDIHRIVDIAQQLNPQIQVLICAESKEEAAVIRDENIGEVFYAKEEMAKNMSHHILNQIELAHQSTLH</sequence>
<comment type="subcellular location">
    <subcellularLocation>
        <location evidence="1">Membrane</location>
        <topology evidence="1">Multi-pass membrane protein</topology>
    </subcellularLocation>
</comment>
<feature type="transmembrane region" description="Helical" evidence="9">
    <location>
        <begin position="91"/>
        <end position="112"/>
    </location>
</feature>
<evidence type="ECO:0000256" key="8">
    <source>
        <dbReference type="ARBA" id="ARBA00023136"/>
    </source>
</evidence>
<dbReference type="eggNOG" id="COG4651">
    <property type="taxonomic scope" value="Bacteria"/>
</dbReference>
<reference evidence="14" key="2">
    <citation type="submission" date="2013-02" db="EMBL/GenBank/DDBJ databases">
        <title>The Genome Sequence of Acinetobacter sp. NIPH 236.</title>
        <authorList>
            <consortium name="The Broad Institute Genome Sequencing Platform"/>
            <consortium name="The Broad Institute Genome Sequencing Center for Infectious Disease"/>
            <person name="Cerqueira G."/>
            <person name="Feldgarden M."/>
            <person name="Courvalin P."/>
            <person name="Perichon B."/>
            <person name="Grillot-Courvalin C."/>
            <person name="Clermont D."/>
            <person name="Rocha E."/>
            <person name="Yoon E.-J."/>
            <person name="Nemec A."/>
            <person name="Walker B."/>
            <person name="Young S.K."/>
            <person name="Zeng Q."/>
            <person name="Gargeya S."/>
            <person name="Fitzgerald M."/>
            <person name="Haas B."/>
            <person name="Abouelleil A."/>
            <person name="Alvarado L."/>
            <person name="Arachchi H.M."/>
            <person name="Berlin A.M."/>
            <person name="Chapman S.B."/>
            <person name="Dewar J."/>
            <person name="Goldberg J."/>
            <person name="Griggs A."/>
            <person name="Gujja S."/>
            <person name="Hansen M."/>
            <person name="Howarth C."/>
            <person name="Imamovic A."/>
            <person name="Larimer J."/>
            <person name="McCowan C."/>
            <person name="Murphy C."/>
            <person name="Neiman D."/>
            <person name="Pearson M."/>
            <person name="Priest M."/>
            <person name="Roberts A."/>
            <person name="Saif S."/>
            <person name="Shea T."/>
            <person name="Sisk P."/>
            <person name="Sykes S."/>
            <person name="Wortman J."/>
            <person name="Nusbaum C."/>
            <person name="Birren B."/>
        </authorList>
    </citation>
    <scope>NUCLEOTIDE SEQUENCE [LARGE SCALE GENOMIC DNA]</scope>
    <source>
        <strain evidence="14">NIPH 236</strain>
    </source>
</reference>
<dbReference type="InterPro" id="IPR038770">
    <property type="entry name" value="Na+/solute_symporter_sf"/>
</dbReference>
<feature type="domain" description="RCK N-terminal" evidence="11">
    <location>
        <begin position="431"/>
        <end position="544"/>
    </location>
</feature>
<dbReference type="PANTHER" id="PTHR42751:SF1">
    <property type="entry name" value="CATION_PROTON ANTIPORTER YBAL-RELATED"/>
    <property type="match status" value="1"/>
</dbReference>
<dbReference type="STRING" id="1217705.F900_02707"/>
<dbReference type="RefSeq" id="WP_004658947.1">
    <property type="nucleotide sequence ID" value="NZ_BMDV01000005.1"/>
</dbReference>
<evidence type="ECO:0000256" key="5">
    <source>
        <dbReference type="ARBA" id="ARBA00022692"/>
    </source>
</evidence>
<feature type="transmembrane region" description="Helical" evidence="9">
    <location>
        <begin position="345"/>
        <end position="365"/>
    </location>
</feature>
<feature type="transmembrane region" description="Helical" evidence="9">
    <location>
        <begin position="309"/>
        <end position="333"/>
    </location>
</feature>
<evidence type="ECO:0000313" key="13">
    <source>
        <dbReference type="EMBL" id="ENW99022.1"/>
    </source>
</evidence>
<dbReference type="EMBL" id="APRP01000030">
    <property type="protein sequence ID" value="ENW99022.1"/>
    <property type="molecule type" value="Genomic_DNA"/>
</dbReference>
<gene>
    <name evidence="13" type="ORF">F900_02707</name>
    <name evidence="12" type="ORF">F992_00251</name>
</gene>
<dbReference type="InterPro" id="IPR003148">
    <property type="entry name" value="RCK_N"/>
</dbReference>
<dbReference type="SUPFAM" id="SSF51735">
    <property type="entry name" value="NAD(P)-binding Rossmann-fold domains"/>
    <property type="match status" value="1"/>
</dbReference>
<dbReference type="GO" id="GO:0015297">
    <property type="term" value="F:antiporter activity"/>
    <property type="evidence" value="ECO:0007669"/>
    <property type="project" value="UniProtKB-KW"/>
</dbReference>
<feature type="transmembrane region" description="Helical" evidence="9">
    <location>
        <begin position="63"/>
        <end position="84"/>
    </location>
</feature>
<evidence type="ECO:0000256" key="7">
    <source>
        <dbReference type="ARBA" id="ARBA00023065"/>
    </source>
</evidence>
<keyword evidence="14" id="KW-1185">Reference proteome</keyword>
<keyword evidence="7" id="KW-0406">Ion transport</keyword>
<dbReference type="Pfam" id="PF02254">
    <property type="entry name" value="TrkA_N"/>
    <property type="match status" value="1"/>
</dbReference>
<dbReference type="GO" id="GO:1902600">
    <property type="term" value="P:proton transmembrane transport"/>
    <property type="evidence" value="ECO:0007669"/>
    <property type="project" value="InterPro"/>
</dbReference>
<name>N9LRX9_9GAMM</name>
<comment type="caution">
    <text evidence="13">The sequence shown here is derived from an EMBL/GenBank/DDBJ whole genome shotgun (WGS) entry which is preliminary data.</text>
</comment>
<evidence type="ECO:0000313" key="15">
    <source>
        <dbReference type="Proteomes" id="UP000013248"/>
    </source>
</evidence>
<keyword evidence="5 9" id="KW-0812">Transmembrane</keyword>
<dbReference type="eggNOG" id="COG1226">
    <property type="taxonomic scope" value="Bacteria"/>
</dbReference>
<feature type="transmembrane region" description="Helical" evidence="9">
    <location>
        <begin position="33"/>
        <end position="51"/>
    </location>
</feature>
<dbReference type="HOGENOM" id="CLU_005126_9_1_6"/>
<dbReference type="Gene3D" id="3.40.50.720">
    <property type="entry name" value="NAD(P)-binding Rossmann-like Domain"/>
    <property type="match status" value="1"/>
</dbReference>